<keyword evidence="1" id="KW-1133">Transmembrane helix</keyword>
<sequence>MHATGGRIVVNPTFEDWVYEDDEKQSMSTPMKRQITYHVEEEIGHTKPYDDPWKQQGQSSYDYDKVVTTHGSNRALSTLVALLLVVSIAALMLNLLMFFGKIHYKCGCNEDQIATVTAQRVTSDNEILARMKEIEYNITRLQQDLFDKTNKLEAVQANLASELNDTAKELGSADNDIINRIINVSHTLFNELNMTRVQLQISDNELSASMQEIKKNLTSEINETTVQLQTSERKLQTSIGLMNSSINEKVDRNFVTLQNEDNTLMSTLIKANDTLNSKLNTTAAYLRLKDEELLWKLQHVNSSLHDKLDRDLLALQSVLNGTDLVLQSAIDSLKLIVANVNETLQNKIVAEIGNLNADLNFTANELTAAVADVADIKDDLEAVNKSLNFRISLKVGLLTADLKKTKIELLAADSDIQATLEEVNSTLKNRIDILDSVTNLLSTSLTTSQVNIGRLNETVTNITIEISLKVGLLTADLNRTKIELLAADSDIQATLEEVNSTLKNRIDILDSVTNLLSTSLTTFQVNIGRLNETVTDITIEISANKNELLTALNSTKTELIGVDTKIRRTLLSINVTLAAKILSLEISTSQISTALGETQKNSEQINRTLTRTTTQV</sequence>
<gene>
    <name evidence="2" type="ORF">PEVE_00005689</name>
</gene>
<evidence type="ECO:0000313" key="3">
    <source>
        <dbReference type="Proteomes" id="UP001159427"/>
    </source>
</evidence>
<protein>
    <submittedName>
        <fullName evidence="2">Uncharacterized protein</fullName>
    </submittedName>
</protein>
<keyword evidence="1" id="KW-0812">Transmembrane</keyword>
<keyword evidence="1" id="KW-0472">Membrane</keyword>
<proteinExistence type="predicted"/>
<name>A0ABN8QLL5_9CNID</name>
<dbReference type="EMBL" id="CALNXI010001361">
    <property type="protein sequence ID" value="CAH3166406.1"/>
    <property type="molecule type" value="Genomic_DNA"/>
</dbReference>
<organism evidence="2 3">
    <name type="scientific">Porites evermanni</name>
    <dbReference type="NCBI Taxonomy" id="104178"/>
    <lineage>
        <taxon>Eukaryota</taxon>
        <taxon>Metazoa</taxon>
        <taxon>Cnidaria</taxon>
        <taxon>Anthozoa</taxon>
        <taxon>Hexacorallia</taxon>
        <taxon>Scleractinia</taxon>
        <taxon>Fungiina</taxon>
        <taxon>Poritidae</taxon>
        <taxon>Porites</taxon>
    </lineage>
</organism>
<feature type="non-terminal residue" evidence="2">
    <location>
        <position position="616"/>
    </location>
</feature>
<feature type="transmembrane region" description="Helical" evidence="1">
    <location>
        <begin position="79"/>
        <end position="99"/>
    </location>
</feature>
<comment type="caution">
    <text evidence="2">The sequence shown here is derived from an EMBL/GenBank/DDBJ whole genome shotgun (WGS) entry which is preliminary data.</text>
</comment>
<dbReference type="Proteomes" id="UP001159427">
    <property type="component" value="Unassembled WGS sequence"/>
</dbReference>
<accession>A0ABN8QLL5</accession>
<keyword evidence="3" id="KW-1185">Reference proteome</keyword>
<reference evidence="2 3" key="1">
    <citation type="submission" date="2022-05" db="EMBL/GenBank/DDBJ databases">
        <authorList>
            <consortium name="Genoscope - CEA"/>
            <person name="William W."/>
        </authorList>
    </citation>
    <scope>NUCLEOTIDE SEQUENCE [LARGE SCALE GENOMIC DNA]</scope>
</reference>
<evidence type="ECO:0000313" key="2">
    <source>
        <dbReference type="EMBL" id="CAH3166406.1"/>
    </source>
</evidence>
<evidence type="ECO:0000256" key="1">
    <source>
        <dbReference type="SAM" id="Phobius"/>
    </source>
</evidence>